<gene>
    <name evidence="3" type="ORF">JHE00_04255</name>
</gene>
<protein>
    <submittedName>
        <fullName evidence="3">Homoserine dehydrogenase</fullName>
    </submittedName>
</protein>
<dbReference type="RefSeq" id="WP_200314920.1">
    <property type="nucleotide sequence ID" value="NZ_JAENJH010000001.1"/>
</dbReference>
<dbReference type="InterPro" id="IPR048423">
    <property type="entry name" value="DRL_cat"/>
</dbReference>
<proteinExistence type="predicted"/>
<dbReference type="PANTHER" id="PTHR37850">
    <property type="entry name" value="STRU PROTEIN"/>
    <property type="match status" value="1"/>
</dbReference>
<name>A0A934QP93_9PSEU</name>
<dbReference type="Gene3D" id="3.40.50.720">
    <property type="entry name" value="NAD(P)-binding Rossmann-like Domain"/>
    <property type="match status" value="1"/>
</dbReference>
<evidence type="ECO:0000259" key="2">
    <source>
        <dbReference type="Pfam" id="PF21135"/>
    </source>
</evidence>
<dbReference type="SUPFAM" id="SSF51735">
    <property type="entry name" value="NAD(P)-binding Rossmann-fold domains"/>
    <property type="match status" value="1"/>
</dbReference>
<feature type="domain" description="Oxidoreductase DRL-like catalytic" evidence="2">
    <location>
        <begin position="137"/>
        <end position="329"/>
    </location>
</feature>
<dbReference type="GO" id="GO:0050661">
    <property type="term" value="F:NADP binding"/>
    <property type="evidence" value="ECO:0007669"/>
    <property type="project" value="InterPro"/>
</dbReference>
<evidence type="ECO:0000313" key="4">
    <source>
        <dbReference type="Proteomes" id="UP000635245"/>
    </source>
</evidence>
<evidence type="ECO:0000313" key="3">
    <source>
        <dbReference type="EMBL" id="MBK1783528.1"/>
    </source>
</evidence>
<dbReference type="Pfam" id="PF21135">
    <property type="entry name" value="DRL_cat"/>
    <property type="match status" value="1"/>
</dbReference>
<dbReference type="InterPro" id="IPR036291">
    <property type="entry name" value="NAD(P)-bd_dom_sf"/>
</dbReference>
<sequence>MIHPHAAREHPPVRIALTGANGGYGRTLLAQLRRTPELVPAVLVDPDAAGVRGTLSELGTDPGSITLLPDATDLRWDDVNVLVEASGHVGAGTAYAEAALAHGVHVVMVSKEVDTVAGVALAARAETAGLRYLPADGDQPANLLRLVDWVSATGLDIVAIGKSGEYDLVFDPGRGTVEYAGTTIDAPGLAALLNLGDDARTTLRERAALLTALKRSAAADLCEMTVVATRTGAVPDVEGLHYPVARIAELADIYADRERGGVRGRDGIVDVFSALRLPGEASFAGGVFAVVRTDDPVTWEVLRGKGHVLSSDGSHACVYWPYHFMGVETPLTIHAAVTGEGVAPRARPTTLLAARAVTALDAGTNFRVAGHHHEINDVAPVMVDPDAGAAPYYLLDGARLRHPVEAGALVRIDDLDDVAPAPLAAYLDATSQEVRA</sequence>
<comment type="caution">
    <text evidence="3">The sequence shown here is derived from an EMBL/GenBank/DDBJ whole genome shotgun (WGS) entry which is preliminary data.</text>
</comment>
<dbReference type="GO" id="GO:0016491">
    <property type="term" value="F:oxidoreductase activity"/>
    <property type="evidence" value="ECO:0007669"/>
    <property type="project" value="InterPro"/>
</dbReference>
<dbReference type="EMBL" id="JAENJH010000001">
    <property type="protein sequence ID" value="MBK1783528.1"/>
    <property type="molecule type" value="Genomic_DNA"/>
</dbReference>
<accession>A0A934QP93</accession>
<reference evidence="3" key="1">
    <citation type="submission" date="2020-12" db="EMBL/GenBank/DDBJ databases">
        <title>Prauserella sp. ASG 168, a novel actinomycete isolated from cave rock.</title>
        <authorList>
            <person name="Suriyachadkun C."/>
        </authorList>
    </citation>
    <scope>NUCLEOTIDE SEQUENCE</scope>
    <source>
        <strain evidence="3">ASG 168</strain>
    </source>
</reference>
<dbReference type="InterPro" id="IPR005106">
    <property type="entry name" value="Asp/hSer_DH_NAD-bd"/>
</dbReference>
<evidence type="ECO:0000259" key="1">
    <source>
        <dbReference type="Pfam" id="PF03447"/>
    </source>
</evidence>
<dbReference type="Pfam" id="PF03447">
    <property type="entry name" value="NAD_binding_3"/>
    <property type="match status" value="1"/>
</dbReference>
<keyword evidence="4" id="KW-1185">Reference proteome</keyword>
<dbReference type="PANTHER" id="PTHR37850:SF3">
    <property type="entry name" value="BLR7815 PROTEIN"/>
    <property type="match status" value="1"/>
</dbReference>
<dbReference type="AlphaFoldDB" id="A0A934QP93"/>
<organism evidence="3 4">
    <name type="scientific">Prauserella cavernicola</name>
    <dbReference type="NCBI Taxonomy" id="2800127"/>
    <lineage>
        <taxon>Bacteria</taxon>
        <taxon>Bacillati</taxon>
        <taxon>Actinomycetota</taxon>
        <taxon>Actinomycetes</taxon>
        <taxon>Pseudonocardiales</taxon>
        <taxon>Pseudonocardiaceae</taxon>
        <taxon>Prauserella</taxon>
    </lineage>
</organism>
<feature type="domain" description="Aspartate/homoserine dehydrogenase NAD-binding" evidence="1">
    <location>
        <begin position="25"/>
        <end position="132"/>
    </location>
</feature>
<dbReference type="Proteomes" id="UP000635245">
    <property type="component" value="Unassembled WGS sequence"/>
</dbReference>